<reference evidence="2 3" key="1">
    <citation type="submission" date="2018-11" db="EMBL/GenBank/DDBJ databases">
        <title>Bradyrhizobium sp. nov., isolated from effective nodules of peanut in China.</title>
        <authorList>
            <person name="Li Y."/>
        </authorList>
    </citation>
    <scope>NUCLEOTIDE SEQUENCE [LARGE SCALE GENOMIC DNA]</scope>
    <source>
        <strain evidence="2 3">CCBAU 51770</strain>
    </source>
</reference>
<protein>
    <recommendedName>
        <fullName evidence="4">Tyr recombinase domain-containing protein</fullName>
    </recommendedName>
</protein>
<comment type="caution">
    <text evidence="2">The sequence shown here is derived from an EMBL/GenBank/DDBJ whole genome shotgun (WGS) entry which is preliminary data.</text>
</comment>
<evidence type="ECO:0000313" key="2">
    <source>
        <dbReference type="EMBL" id="RXG84227.1"/>
    </source>
</evidence>
<dbReference type="AlphaFoldDB" id="A0A4Q0Q5Y8"/>
<evidence type="ECO:0008006" key="4">
    <source>
        <dbReference type="Google" id="ProtNLM"/>
    </source>
</evidence>
<evidence type="ECO:0000256" key="1">
    <source>
        <dbReference type="SAM" id="MobiDB-lite"/>
    </source>
</evidence>
<accession>A0A4Q0Q5Y8</accession>
<dbReference type="EMBL" id="RKMK01000078">
    <property type="protein sequence ID" value="RXG84227.1"/>
    <property type="molecule type" value="Genomic_DNA"/>
</dbReference>
<evidence type="ECO:0000313" key="3">
    <source>
        <dbReference type="Proteomes" id="UP000290174"/>
    </source>
</evidence>
<gene>
    <name evidence="2" type="ORF">EAS61_39660</name>
</gene>
<feature type="region of interest" description="Disordered" evidence="1">
    <location>
        <begin position="77"/>
        <end position="107"/>
    </location>
</feature>
<sequence length="107" mass="12569">MRLDEIAQLRICDLRQDEDTKHWFFDIDRTGGRSTKNVSSIRHVPLHRDLKRIGLLTLNAPADHSYRPPFLEWRHPYNKTEQSPPIQLWDGRHPLPGLRQSTPQVAI</sequence>
<organism evidence="2 3">
    <name type="scientific">Bradyrhizobium zhanjiangense</name>
    <dbReference type="NCBI Taxonomy" id="1325107"/>
    <lineage>
        <taxon>Bacteria</taxon>
        <taxon>Pseudomonadati</taxon>
        <taxon>Pseudomonadota</taxon>
        <taxon>Alphaproteobacteria</taxon>
        <taxon>Hyphomicrobiales</taxon>
        <taxon>Nitrobacteraceae</taxon>
        <taxon>Bradyrhizobium</taxon>
    </lineage>
</organism>
<dbReference type="Proteomes" id="UP000290174">
    <property type="component" value="Unassembled WGS sequence"/>
</dbReference>
<proteinExistence type="predicted"/>
<name>A0A4Q0Q5Y8_9BRAD</name>